<comment type="function">
    <text evidence="9">Ca(+)/H(+) antiporter that extrudes calcium in exchange for external protons.</text>
</comment>
<reference evidence="11" key="1">
    <citation type="submission" date="2020-05" db="EMBL/GenBank/DDBJ databases">
        <title>Nod-independent and nitrogen-fixing Bradyrhizobium aeschynomene sp. nov. isolated from nodules of Aeschynomene indica.</title>
        <authorList>
            <person name="Zhang Z."/>
        </authorList>
    </citation>
    <scope>NUCLEOTIDE SEQUENCE</scope>
    <source>
        <strain evidence="11">83012</strain>
    </source>
</reference>
<feature type="transmembrane region" description="Helical" evidence="9">
    <location>
        <begin position="128"/>
        <end position="148"/>
    </location>
</feature>
<feature type="transmembrane region" description="Helical" evidence="9">
    <location>
        <begin position="95"/>
        <end position="116"/>
    </location>
</feature>
<dbReference type="NCBIfam" id="TIGR00378">
    <property type="entry name" value="cax"/>
    <property type="match status" value="1"/>
</dbReference>
<keyword evidence="8 9" id="KW-0472">Membrane</keyword>
<evidence type="ECO:0000313" key="12">
    <source>
        <dbReference type="Proteomes" id="UP000886476"/>
    </source>
</evidence>
<gene>
    <name evidence="11" type="primary">cax</name>
    <name evidence="11" type="ORF">HL667_01315</name>
</gene>
<dbReference type="Proteomes" id="UP000886476">
    <property type="component" value="Unassembled WGS sequence"/>
</dbReference>
<keyword evidence="5 9" id="KW-0106">Calcium</keyword>
<feature type="domain" description="Sodium/calcium exchanger membrane region" evidence="10">
    <location>
        <begin position="30"/>
        <end position="187"/>
    </location>
</feature>
<dbReference type="InterPro" id="IPR044880">
    <property type="entry name" value="NCX_ion-bd_dom_sf"/>
</dbReference>
<feature type="transmembrane region" description="Helical" evidence="9">
    <location>
        <begin position="30"/>
        <end position="47"/>
    </location>
</feature>
<evidence type="ECO:0000256" key="3">
    <source>
        <dbReference type="ARBA" id="ARBA00022568"/>
    </source>
</evidence>
<feature type="transmembrane region" description="Helical" evidence="9">
    <location>
        <begin position="59"/>
        <end position="83"/>
    </location>
</feature>
<accession>A0ABX2C5S0</accession>
<keyword evidence="6 9" id="KW-1133">Transmembrane helix</keyword>
<comment type="similarity">
    <text evidence="9">Belongs to the Ca(2+):cation antiporter (CaCA) (TC 2.A.19) family.</text>
</comment>
<feature type="transmembrane region" description="Helical" evidence="9">
    <location>
        <begin position="209"/>
        <end position="234"/>
    </location>
</feature>
<evidence type="ECO:0000256" key="1">
    <source>
        <dbReference type="ARBA" id="ARBA00004127"/>
    </source>
</evidence>
<feature type="transmembrane region" description="Helical" evidence="9">
    <location>
        <begin position="309"/>
        <end position="331"/>
    </location>
</feature>
<evidence type="ECO:0000259" key="10">
    <source>
        <dbReference type="Pfam" id="PF01699"/>
    </source>
</evidence>
<keyword evidence="12" id="KW-1185">Reference proteome</keyword>
<keyword evidence="2 9" id="KW-0813">Transport</keyword>
<evidence type="ECO:0000256" key="2">
    <source>
        <dbReference type="ARBA" id="ARBA00022448"/>
    </source>
</evidence>
<dbReference type="Gene3D" id="1.20.1420.30">
    <property type="entry name" value="NCX, central ion-binding region"/>
    <property type="match status" value="1"/>
</dbReference>
<dbReference type="InterPro" id="IPR004713">
    <property type="entry name" value="CaH_exchang"/>
</dbReference>
<dbReference type="RefSeq" id="WP_172108258.1">
    <property type="nucleotide sequence ID" value="NZ_JABFDN010000001.1"/>
</dbReference>
<feature type="domain" description="Sodium/calcium exchanger membrane region" evidence="10">
    <location>
        <begin position="212"/>
        <end position="356"/>
    </location>
</feature>
<protein>
    <recommendedName>
        <fullName evidence="9">Ca(2+)/H(+) antiporter</fullName>
    </recommendedName>
</protein>
<evidence type="ECO:0000256" key="4">
    <source>
        <dbReference type="ARBA" id="ARBA00022692"/>
    </source>
</evidence>
<keyword evidence="3 9" id="KW-0109">Calcium transport</keyword>
<dbReference type="PANTHER" id="PTHR31503:SF22">
    <property type="entry name" value="VACUOLAR CALCIUM ION TRANSPORTER"/>
    <property type="match status" value="1"/>
</dbReference>
<evidence type="ECO:0000313" key="11">
    <source>
        <dbReference type="EMBL" id="NPU63631.1"/>
    </source>
</evidence>
<comment type="subcellular location">
    <subcellularLocation>
        <location evidence="1">Endomembrane system</location>
        <topology evidence="1">Multi-pass membrane protein</topology>
    </subcellularLocation>
</comment>
<dbReference type="EMBL" id="JABFDN010000001">
    <property type="protein sequence ID" value="NPU63631.1"/>
    <property type="molecule type" value="Genomic_DNA"/>
</dbReference>
<evidence type="ECO:0000256" key="6">
    <source>
        <dbReference type="ARBA" id="ARBA00022989"/>
    </source>
</evidence>
<dbReference type="Pfam" id="PF01699">
    <property type="entry name" value="Na_Ca_ex"/>
    <property type="match status" value="2"/>
</dbReference>
<keyword evidence="9" id="KW-0050">Antiport</keyword>
<comment type="caution">
    <text evidence="9">Lacks conserved residue(s) required for the propagation of feature annotation.</text>
</comment>
<feature type="transmembrane region" description="Helical" evidence="9">
    <location>
        <begin position="276"/>
        <end position="303"/>
    </location>
</feature>
<sequence>MGKLVSWPAALLLIVPIAPALHYLVGAPQLWIFFAAAAAIAVLADWVRRATEQVADQVGPAIGGLLNISFGSLAELILAIFVLTSGKADVVRAQITGSIIGTSLFGLGLAIVVGSIGREKQLFKRERAGQLSSLLILAVIALLLPAVFDYTGRSSTASGRLVVTDEQLSIGVSIVLLVLYAANLVYTLITHRDVFASDEPRGSEASWSLLASLAVLVTTTAVIALEAHLVSGALEATSESSGLSPLFLGVIILSLVGTASDLFAASWFARQGKMGLVLNICVGSAIQIALVVAPSLVLISWLIGQPMTLVFSSPLDLFAIVGTAFIVNAIAADGETTWFEGVLLVGVYVLFGLAFFFV</sequence>
<evidence type="ECO:0000256" key="7">
    <source>
        <dbReference type="ARBA" id="ARBA00023065"/>
    </source>
</evidence>
<keyword evidence="4 9" id="KW-0812">Transmembrane</keyword>
<feature type="transmembrane region" description="Helical" evidence="9">
    <location>
        <begin position="168"/>
        <end position="189"/>
    </location>
</feature>
<keyword evidence="7 9" id="KW-0406">Ion transport</keyword>
<evidence type="ECO:0000256" key="8">
    <source>
        <dbReference type="ARBA" id="ARBA00023136"/>
    </source>
</evidence>
<feature type="transmembrane region" description="Helical" evidence="9">
    <location>
        <begin position="246"/>
        <end position="269"/>
    </location>
</feature>
<evidence type="ECO:0000256" key="9">
    <source>
        <dbReference type="RuleBase" id="RU365028"/>
    </source>
</evidence>
<evidence type="ECO:0000256" key="5">
    <source>
        <dbReference type="ARBA" id="ARBA00022837"/>
    </source>
</evidence>
<comment type="caution">
    <text evidence="11">The sequence shown here is derived from an EMBL/GenBank/DDBJ whole genome shotgun (WGS) entry which is preliminary data.</text>
</comment>
<feature type="transmembrane region" description="Helical" evidence="9">
    <location>
        <begin position="338"/>
        <end position="357"/>
    </location>
</feature>
<organism evidence="11 12">
    <name type="scientific">Bradyrhizobium aeschynomenes</name>
    <dbReference type="NCBI Taxonomy" id="2734909"/>
    <lineage>
        <taxon>Bacteria</taxon>
        <taxon>Pseudomonadati</taxon>
        <taxon>Pseudomonadota</taxon>
        <taxon>Alphaproteobacteria</taxon>
        <taxon>Hyphomicrobiales</taxon>
        <taxon>Nitrobacteraceae</taxon>
        <taxon>Bradyrhizobium</taxon>
    </lineage>
</organism>
<dbReference type="InterPro" id="IPR004837">
    <property type="entry name" value="NaCa_Exmemb"/>
</dbReference>
<proteinExistence type="inferred from homology"/>
<dbReference type="InterPro" id="IPR004798">
    <property type="entry name" value="CAX-like"/>
</dbReference>
<dbReference type="PANTHER" id="PTHR31503">
    <property type="entry name" value="VACUOLAR CALCIUM ION TRANSPORTER"/>
    <property type="match status" value="1"/>
</dbReference>
<name>A0ABX2C5S0_9BRAD</name>